<name>A0AAD7JXJ4_9AGAR</name>
<proteinExistence type="predicted"/>
<evidence type="ECO:0000313" key="2">
    <source>
        <dbReference type="Proteomes" id="UP001215280"/>
    </source>
</evidence>
<evidence type="ECO:0000313" key="1">
    <source>
        <dbReference type="EMBL" id="KAJ7772575.1"/>
    </source>
</evidence>
<dbReference type="AlphaFoldDB" id="A0AAD7JXJ4"/>
<protein>
    <submittedName>
        <fullName evidence="1">Uncharacterized protein</fullName>
    </submittedName>
</protein>
<dbReference type="SUPFAM" id="SSF53098">
    <property type="entry name" value="Ribonuclease H-like"/>
    <property type="match status" value="1"/>
</dbReference>
<accession>A0AAD7JXJ4</accession>
<dbReference type="EMBL" id="JARJLG010000019">
    <property type="protein sequence ID" value="KAJ7772575.1"/>
    <property type="molecule type" value="Genomic_DNA"/>
</dbReference>
<dbReference type="InterPro" id="IPR012337">
    <property type="entry name" value="RNaseH-like_sf"/>
</dbReference>
<reference evidence="1" key="1">
    <citation type="submission" date="2023-03" db="EMBL/GenBank/DDBJ databases">
        <title>Massive genome expansion in bonnet fungi (Mycena s.s.) driven by repeated elements and novel gene families across ecological guilds.</title>
        <authorList>
            <consortium name="Lawrence Berkeley National Laboratory"/>
            <person name="Harder C.B."/>
            <person name="Miyauchi S."/>
            <person name="Viragh M."/>
            <person name="Kuo A."/>
            <person name="Thoen E."/>
            <person name="Andreopoulos B."/>
            <person name="Lu D."/>
            <person name="Skrede I."/>
            <person name="Drula E."/>
            <person name="Henrissat B."/>
            <person name="Morin E."/>
            <person name="Kohler A."/>
            <person name="Barry K."/>
            <person name="LaButti K."/>
            <person name="Morin E."/>
            <person name="Salamov A."/>
            <person name="Lipzen A."/>
            <person name="Mereny Z."/>
            <person name="Hegedus B."/>
            <person name="Baldrian P."/>
            <person name="Stursova M."/>
            <person name="Weitz H."/>
            <person name="Taylor A."/>
            <person name="Grigoriev I.V."/>
            <person name="Nagy L.G."/>
            <person name="Martin F."/>
            <person name="Kauserud H."/>
        </authorList>
    </citation>
    <scope>NUCLEOTIDE SEQUENCE</scope>
    <source>
        <strain evidence="1">CBHHK188m</strain>
    </source>
</reference>
<gene>
    <name evidence="1" type="ORF">DFH07DRAFT_993225</name>
</gene>
<dbReference type="Proteomes" id="UP001215280">
    <property type="component" value="Unassembled WGS sequence"/>
</dbReference>
<sequence length="343" mass="37931">MDDAGNCNTTATNLVPLNPHFKGTPWRGYCFLHIIQLSAKVSSLYSFFSPLLIGPRKIDGTLILHQASDSQEAHVEEVVLDGTPPDQEDADLALGCYGAARNEHDTAVVSKIHIAAIQAMAAQGVTIDSSESKRGLQLIPRVCGLARKLHDSVPIASSFAKLVDADKTIVGQTQTLARWCASRWNSDYDSLDTALILEQPVRKLLKEKDLNLKAFKLTDAQWNLAADLHDVLECIKEPTLTFSRGRATRPLISEVIPALETLRCSLTNAANSTEISNICRVAAYGGGLVLDKYIDLVPNCEAYEFSIVLSPNLKLDWFKKHSRSMTQIRRIRETIVARYNKIF</sequence>
<comment type="caution">
    <text evidence="1">The sequence shown here is derived from an EMBL/GenBank/DDBJ whole genome shotgun (WGS) entry which is preliminary data.</text>
</comment>
<organism evidence="1 2">
    <name type="scientific">Mycena maculata</name>
    <dbReference type="NCBI Taxonomy" id="230809"/>
    <lineage>
        <taxon>Eukaryota</taxon>
        <taxon>Fungi</taxon>
        <taxon>Dikarya</taxon>
        <taxon>Basidiomycota</taxon>
        <taxon>Agaricomycotina</taxon>
        <taxon>Agaricomycetes</taxon>
        <taxon>Agaricomycetidae</taxon>
        <taxon>Agaricales</taxon>
        <taxon>Marasmiineae</taxon>
        <taxon>Mycenaceae</taxon>
        <taxon>Mycena</taxon>
    </lineage>
</organism>
<feature type="non-terminal residue" evidence="1">
    <location>
        <position position="1"/>
    </location>
</feature>
<keyword evidence="2" id="KW-1185">Reference proteome</keyword>